<dbReference type="Proteomes" id="UP000036902">
    <property type="component" value="Chromosome"/>
</dbReference>
<dbReference type="PANTHER" id="PTHR31040">
    <property type="entry name" value="NURIM"/>
    <property type="match status" value="1"/>
</dbReference>
<gene>
    <name evidence="7" type="ORF">AC731_013495</name>
</gene>
<keyword evidence="5 6" id="KW-0472">Membrane</keyword>
<organism evidence="7 8">
    <name type="scientific">Thauera humireducens</name>
    <dbReference type="NCBI Taxonomy" id="1134435"/>
    <lineage>
        <taxon>Bacteria</taxon>
        <taxon>Pseudomonadati</taxon>
        <taxon>Pseudomonadota</taxon>
        <taxon>Betaproteobacteria</taxon>
        <taxon>Rhodocyclales</taxon>
        <taxon>Zoogloeaceae</taxon>
        <taxon>Thauera</taxon>
    </lineage>
</organism>
<accession>A0A127K7I5</accession>
<dbReference type="KEGG" id="thu:AC731_013495"/>
<dbReference type="PANTHER" id="PTHR31040:SF1">
    <property type="entry name" value="NURIM"/>
    <property type="match status" value="1"/>
</dbReference>
<dbReference type="AlphaFoldDB" id="A0A127K7I5"/>
<keyword evidence="4 6" id="KW-1133">Transmembrane helix</keyword>
<evidence type="ECO:0000256" key="4">
    <source>
        <dbReference type="ARBA" id="ARBA00022989"/>
    </source>
</evidence>
<keyword evidence="3 6" id="KW-0812">Transmembrane</keyword>
<dbReference type="EMBL" id="CP014646">
    <property type="protein sequence ID" value="AMO37861.1"/>
    <property type="molecule type" value="Genomic_DNA"/>
</dbReference>
<keyword evidence="8" id="KW-1185">Reference proteome</keyword>
<reference evidence="8" key="1">
    <citation type="submission" date="2016-03" db="EMBL/GenBank/DDBJ databases">
        <authorList>
            <person name="Ma C."/>
            <person name="Zhou S."/>
            <person name="Yang G."/>
        </authorList>
    </citation>
    <scope>NUCLEOTIDE SEQUENCE [LARGE SCALE GENOMIC DNA]</scope>
    <source>
        <strain evidence="8">SgZ-1</strain>
    </source>
</reference>
<evidence type="ECO:0000313" key="8">
    <source>
        <dbReference type="Proteomes" id="UP000036902"/>
    </source>
</evidence>
<dbReference type="Gene3D" id="1.20.120.1630">
    <property type="match status" value="1"/>
</dbReference>
<sequence length="229" mass="26079">MTLSAIQVVLLVLAWSAYAVLHSALASLTVKRWVAARWPHRAHGYRLGFNLLAVVLLLPPLWLTFDWRGALLWSWSGPWAWMANGLALAAVAGFVWSTRYYNMAEFSGGAQWRKAHCAVEDPGRLRLSPLHRYVRHPWYSLGLVILWTRDMDEARLVSTLCITLYLWLGSLLEERKLLAFHGAVYADYRRRVAGLVPWPGRILRREEARALEARARTAAAAEVQPRPRG</sequence>
<feature type="transmembrane region" description="Helical" evidence="6">
    <location>
        <begin position="43"/>
        <end position="65"/>
    </location>
</feature>
<comment type="subcellular location">
    <subcellularLocation>
        <location evidence="1">Membrane</location>
        <topology evidence="1">Multi-pass membrane protein</topology>
    </subcellularLocation>
</comment>
<feature type="transmembrane region" description="Helical" evidence="6">
    <location>
        <begin position="77"/>
        <end position="96"/>
    </location>
</feature>
<evidence type="ECO:0008006" key="9">
    <source>
        <dbReference type="Google" id="ProtNLM"/>
    </source>
</evidence>
<evidence type="ECO:0000256" key="1">
    <source>
        <dbReference type="ARBA" id="ARBA00004141"/>
    </source>
</evidence>
<dbReference type="STRING" id="1134435.AC731_013495"/>
<dbReference type="RefSeq" id="WP_048706848.1">
    <property type="nucleotide sequence ID" value="NZ_CP014646.1"/>
</dbReference>
<evidence type="ECO:0000256" key="6">
    <source>
        <dbReference type="SAM" id="Phobius"/>
    </source>
</evidence>
<evidence type="ECO:0000256" key="3">
    <source>
        <dbReference type="ARBA" id="ARBA00022692"/>
    </source>
</evidence>
<evidence type="ECO:0000256" key="2">
    <source>
        <dbReference type="ARBA" id="ARBA00010631"/>
    </source>
</evidence>
<evidence type="ECO:0000256" key="5">
    <source>
        <dbReference type="ARBA" id="ARBA00023136"/>
    </source>
</evidence>
<evidence type="ECO:0000313" key="7">
    <source>
        <dbReference type="EMBL" id="AMO37861.1"/>
    </source>
</evidence>
<protein>
    <recommendedName>
        <fullName evidence="9">Methanethiol S-methyltransferase</fullName>
    </recommendedName>
</protein>
<proteinExistence type="inferred from homology"/>
<dbReference type="InterPro" id="IPR033580">
    <property type="entry name" value="Nurim-like"/>
</dbReference>
<comment type="similarity">
    <text evidence="2">Belongs to the nurim family.</text>
</comment>
<name>A0A127K7I5_9RHOO</name>
<dbReference type="GO" id="GO:0016020">
    <property type="term" value="C:membrane"/>
    <property type="evidence" value="ECO:0007669"/>
    <property type="project" value="UniProtKB-SubCell"/>
</dbReference>